<sequence length="315" mass="34698">MTGPIAPPWVDDLFPFATPPALRVLIDVAWQHAYDTLLETEVYDRTLVESHCDFMFDLVAAPRPYNGWEQYPPPDEDDRRLPVPLYATPEFVPFGALGTGAYVGWLVPAPELGRTDHPVALASGHEHGVTFIGPDTRSGLEFMLSWALRRLRQHDAPPTTRRELVGRLAEELHVRPDPDRVYPGSSWHGSGVTRDDEFEIVFDVPQGWRNEPGYDGIGVLAPAAAFDVGEPFAPGDEPSLAETLAAARRALAAGHPATALLVLMDAFVTSPTCHFAELKPLWARAYRDLGRAAYAERLDRMAADYPNSCACPAPH</sequence>
<dbReference type="EMBL" id="JBEZFP010000039">
    <property type="protein sequence ID" value="MEU8135244.1"/>
    <property type="molecule type" value="Genomic_DNA"/>
</dbReference>
<evidence type="ECO:0000313" key="2">
    <source>
        <dbReference type="Proteomes" id="UP001551482"/>
    </source>
</evidence>
<organism evidence="1 2">
    <name type="scientific">Streptodolium elevatio</name>
    <dbReference type="NCBI Taxonomy" id="3157996"/>
    <lineage>
        <taxon>Bacteria</taxon>
        <taxon>Bacillati</taxon>
        <taxon>Actinomycetota</taxon>
        <taxon>Actinomycetes</taxon>
        <taxon>Kitasatosporales</taxon>
        <taxon>Streptomycetaceae</taxon>
        <taxon>Streptodolium</taxon>
    </lineage>
</organism>
<reference evidence="1 2" key="1">
    <citation type="submission" date="2024-06" db="EMBL/GenBank/DDBJ databases">
        <title>The Natural Products Discovery Center: Release of the First 8490 Sequenced Strains for Exploring Actinobacteria Biosynthetic Diversity.</title>
        <authorList>
            <person name="Kalkreuter E."/>
            <person name="Kautsar S.A."/>
            <person name="Yang D."/>
            <person name="Bader C.D."/>
            <person name="Teijaro C.N."/>
            <person name="Fluegel L."/>
            <person name="Davis C.M."/>
            <person name="Simpson J.R."/>
            <person name="Lauterbach L."/>
            <person name="Steele A.D."/>
            <person name="Gui C."/>
            <person name="Meng S."/>
            <person name="Li G."/>
            <person name="Viehrig K."/>
            <person name="Ye F."/>
            <person name="Su P."/>
            <person name="Kiefer A.F."/>
            <person name="Nichols A."/>
            <person name="Cepeda A.J."/>
            <person name="Yan W."/>
            <person name="Fan B."/>
            <person name="Jiang Y."/>
            <person name="Adhikari A."/>
            <person name="Zheng C.-J."/>
            <person name="Schuster L."/>
            <person name="Cowan T.M."/>
            <person name="Smanski M.J."/>
            <person name="Chevrette M.G."/>
            <person name="De Carvalho L.P.S."/>
            <person name="Shen B."/>
        </authorList>
    </citation>
    <scope>NUCLEOTIDE SEQUENCE [LARGE SCALE GENOMIC DNA]</scope>
    <source>
        <strain evidence="1 2">NPDC048946</strain>
    </source>
</reference>
<gene>
    <name evidence="1" type="ORF">AB0C36_17200</name>
</gene>
<evidence type="ECO:0000313" key="1">
    <source>
        <dbReference type="EMBL" id="MEU8135244.1"/>
    </source>
</evidence>
<dbReference type="RefSeq" id="WP_358354794.1">
    <property type="nucleotide sequence ID" value="NZ_JBEZFP010000039.1"/>
</dbReference>
<keyword evidence="2" id="KW-1185">Reference proteome</keyword>
<comment type="caution">
    <text evidence="1">The sequence shown here is derived from an EMBL/GenBank/DDBJ whole genome shotgun (WGS) entry which is preliminary data.</text>
</comment>
<protein>
    <submittedName>
        <fullName evidence="1">Uncharacterized protein</fullName>
    </submittedName>
</protein>
<dbReference type="Proteomes" id="UP001551482">
    <property type="component" value="Unassembled WGS sequence"/>
</dbReference>
<name>A0ABV3DK17_9ACTN</name>
<accession>A0ABV3DK17</accession>
<proteinExistence type="predicted"/>